<keyword evidence="8" id="KW-0325">Glycoprotein</keyword>
<evidence type="ECO:0000256" key="2">
    <source>
        <dbReference type="ARBA" id="ARBA00007843"/>
    </source>
</evidence>
<dbReference type="FunFam" id="2.30.180.10:FF:000006">
    <property type="entry name" value="Fasciclin-like arabinogalactan protein 11"/>
    <property type="match status" value="1"/>
</dbReference>
<organism evidence="13 14">
    <name type="scientific">Salvia divinorum</name>
    <name type="common">Maria pastora</name>
    <name type="synonym">Diviner's sage</name>
    <dbReference type="NCBI Taxonomy" id="28513"/>
    <lineage>
        <taxon>Eukaryota</taxon>
        <taxon>Viridiplantae</taxon>
        <taxon>Streptophyta</taxon>
        <taxon>Embryophyta</taxon>
        <taxon>Tracheophyta</taxon>
        <taxon>Spermatophyta</taxon>
        <taxon>Magnoliopsida</taxon>
        <taxon>eudicotyledons</taxon>
        <taxon>Gunneridae</taxon>
        <taxon>Pentapetalae</taxon>
        <taxon>asterids</taxon>
        <taxon>lamiids</taxon>
        <taxon>Lamiales</taxon>
        <taxon>Lamiaceae</taxon>
        <taxon>Nepetoideae</taxon>
        <taxon>Mentheae</taxon>
        <taxon>Salviinae</taxon>
        <taxon>Salvia</taxon>
        <taxon>Salvia subgen. Calosphace</taxon>
    </lineage>
</organism>
<evidence type="ECO:0000256" key="4">
    <source>
        <dbReference type="ARBA" id="ARBA00022622"/>
    </source>
</evidence>
<dbReference type="GO" id="GO:0009834">
    <property type="term" value="P:plant-type secondary cell wall biogenesis"/>
    <property type="evidence" value="ECO:0007669"/>
    <property type="project" value="UniProtKB-ARBA"/>
</dbReference>
<feature type="signal peptide" evidence="11">
    <location>
        <begin position="1"/>
        <end position="22"/>
    </location>
</feature>
<evidence type="ECO:0000256" key="9">
    <source>
        <dbReference type="ARBA" id="ARBA00024686"/>
    </source>
</evidence>
<dbReference type="SMART" id="SM00554">
    <property type="entry name" value="FAS1"/>
    <property type="match status" value="1"/>
</dbReference>
<comment type="similarity">
    <text evidence="2">Belongs to the fasciclin-like AGP family.</text>
</comment>
<protein>
    <submittedName>
        <fullName evidence="13">Fasciclin-like arabinogalactan protein 12 isoform X1</fullName>
    </submittedName>
</protein>
<evidence type="ECO:0000256" key="8">
    <source>
        <dbReference type="ARBA" id="ARBA00023180"/>
    </source>
</evidence>
<keyword evidence="7" id="KW-0472">Membrane</keyword>
<gene>
    <name evidence="13" type="ORF">AAHA92_01648</name>
</gene>
<evidence type="ECO:0000256" key="1">
    <source>
        <dbReference type="ARBA" id="ARBA00004609"/>
    </source>
</evidence>
<comment type="subcellular location">
    <subcellularLocation>
        <location evidence="1">Cell membrane</location>
        <topology evidence="1">Lipid-anchor</topology>
        <topology evidence="1">GPI-anchor</topology>
    </subcellularLocation>
</comment>
<dbReference type="AlphaFoldDB" id="A0ABD1IEN4"/>
<dbReference type="InterPro" id="IPR000782">
    <property type="entry name" value="FAS1_domain"/>
</dbReference>
<evidence type="ECO:0000256" key="11">
    <source>
        <dbReference type="SAM" id="SignalP"/>
    </source>
</evidence>
<dbReference type="PANTHER" id="PTHR32077">
    <property type="entry name" value="FASCICLIN-LIKE ARABINOGALACTAN PROTEIN"/>
    <property type="match status" value="1"/>
</dbReference>
<name>A0ABD1IEN4_SALDI</name>
<feature type="region of interest" description="Disordered" evidence="10">
    <location>
        <begin position="189"/>
        <end position="208"/>
    </location>
</feature>
<dbReference type="GO" id="GO:0005886">
    <property type="term" value="C:plasma membrane"/>
    <property type="evidence" value="ECO:0007669"/>
    <property type="project" value="UniProtKB-SubCell"/>
</dbReference>
<evidence type="ECO:0000259" key="12">
    <source>
        <dbReference type="PROSITE" id="PS50213"/>
    </source>
</evidence>
<dbReference type="Gene3D" id="2.30.180.10">
    <property type="entry name" value="FAS1 domain"/>
    <property type="match status" value="1"/>
</dbReference>
<dbReference type="GO" id="GO:0098552">
    <property type="term" value="C:side of membrane"/>
    <property type="evidence" value="ECO:0007669"/>
    <property type="project" value="UniProtKB-KW"/>
</dbReference>
<keyword evidence="4" id="KW-0449">Lipoprotein</keyword>
<evidence type="ECO:0000256" key="5">
    <source>
        <dbReference type="ARBA" id="ARBA00022729"/>
    </source>
</evidence>
<evidence type="ECO:0000256" key="7">
    <source>
        <dbReference type="ARBA" id="ARBA00023136"/>
    </source>
</evidence>
<keyword evidence="14" id="KW-1185">Reference proteome</keyword>
<dbReference type="Proteomes" id="UP001567538">
    <property type="component" value="Unassembled WGS sequence"/>
</dbReference>
<evidence type="ECO:0000313" key="14">
    <source>
        <dbReference type="Proteomes" id="UP001567538"/>
    </source>
</evidence>
<keyword evidence="5 11" id="KW-0732">Signal</keyword>
<evidence type="ECO:0000256" key="10">
    <source>
        <dbReference type="SAM" id="MobiDB-lite"/>
    </source>
</evidence>
<keyword evidence="6" id="KW-0654">Proteoglycan</keyword>
<dbReference type="InterPro" id="IPR045003">
    <property type="entry name" value="FLA_A"/>
</dbReference>
<dbReference type="Pfam" id="PF02469">
    <property type="entry name" value="Fasciclin"/>
    <property type="match status" value="1"/>
</dbReference>
<reference evidence="13 14" key="1">
    <citation type="submission" date="2024-06" db="EMBL/GenBank/DDBJ databases">
        <title>A chromosome level genome sequence of Diviner's sage (Salvia divinorum).</title>
        <authorList>
            <person name="Ford S.A."/>
            <person name="Ro D.-K."/>
            <person name="Ness R.W."/>
            <person name="Phillips M.A."/>
        </authorList>
    </citation>
    <scope>NUCLEOTIDE SEQUENCE [LARGE SCALE GENOMIC DNA]</scope>
    <source>
        <strain evidence="13">SAF-2024a</strain>
        <tissue evidence="13">Leaf</tissue>
    </source>
</reference>
<evidence type="ECO:0000313" key="13">
    <source>
        <dbReference type="EMBL" id="KAL1565988.1"/>
    </source>
</evidence>
<comment type="function">
    <text evidence="9">May be a cell surface adhesion protein.</text>
</comment>
<dbReference type="PANTHER" id="PTHR32077:SF65">
    <property type="entry name" value="FASCICLIN-LIKE ARABINOGALACTAN PROTEIN 11"/>
    <property type="match status" value="1"/>
</dbReference>
<proteinExistence type="inferred from homology"/>
<accession>A0ABD1IEN4</accession>
<feature type="chain" id="PRO_5044828572" evidence="11">
    <location>
        <begin position="23"/>
        <end position="238"/>
    </location>
</feature>
<dbReference type="InterPro" id="IPR036378">
    <property type="entry name" value="FAS1_dom_sf"/>
</dbReference>
<evidence type="ECO:0000256" key="6">
    <source>
        <dbReference type="ARBA" id="ARBA00022974"/>
    </source>
</evidence>
<feature type="compositionally biased region" description="Pro residues" evidence="10">
    <location>
        <begin position="189"/>
        <end position="198"/>
    </location>
</feature>
<dbReference type="SUPFAM" id="SSF82153">
    <property type="entry name" value="FAS1 domain"/>
    <property type="match status" value="1"/>
</dbReference>
<sequence length="238" mass="25064">MKTLVVQVPVLVFLINCIPTAPQSPAAAPAPPGPPNVTAILEKDGHFTVFIKLLQSTKVADNLNSQLNASSQGLTILAPPDAAFAGLKAGMLNSFTEDQQVDLAQFHVLPYYLPQQRFETASNPLNTEAGGSSQLLAMNVTAVGNQVNITTGETNATVSSTIYDDNELAVYEVDRVLLPLRFYVPLPPPPPSPPPPKEAAPEASPAYSAPVDSSGAKCQLGRVIHSMICVMLALAAVP</sequence>
<dbReference type="PROSITE" id="PS50213">
    <property type="entry name" value="FAS1"/>
    <property type="match status" value="1"/>
</dbReference>
<dbReference type="EMBL" id="JBEAFC010000002">
    <property type="protein sequence ID" value="KAL1565988.1"/>
    <property type="molecule type" value="Genomic_DNA"/>
</dbReference>
<feature type="domain" description="FAS1" evidence="12">
    <location>
        <begin position="34"/>
        <end position="177"/>
    </location>
</feature>
<evidence type="ECO:0000256" key="3">
    <source>
        <dbReference type="ARBA" id="ARBA00022475"/>
    </source>
</evidence>
<keyword evidence="4" id="KW-0336">GPI-anchor</keyword>
<comment type="caution">
    <text evidence="13">The sequence shown here is derived from an EMBL/GenBank/DDBJ whole genome shotgun (WGS) entry which is preliminary data.</text>
</comment>
<keyword evidence="3" id="KW-1003">Cell membrane</keyword>